<evidence type="ECO:0000313" key="5">
    <source>
        <dbReference type="Proteomes" id="UP000003100"/>
    </source>
</evidence>
<dbReference type="Pfam" id="PF14574">
    <property type="entry name" value="RACo_C_ter"/>
    <property type="match status" value="1"/>
</dbReference>
<dbReference type="EMBL" id="ACBZ01000026">
    <property type="protein sequence ID" value="EEG50361.1"/>
    <property type="molecule type" value="Genomic_DNA"/>
</dbReference>
<dbReference type="PATRIC" id="fig|476272.21.peg.3711"/>
<evidence type="ECO:0000259" key="2">
    <source>
        <dbReference type="Pfam" id="PF17650"/>
    </source>
</evidence>
<gene>
    <name evidence="4" type="ORF">RUMHYD_00706</name>
</gene>
<evidence type="ECO:0000259" key="3">
    <source>
        <dbReference type="Pfam" id="PF17651"/>
    </source>
</evidence>
<comment type="caution">
    <text evidence="4">The sequence shown here is derived from an EMBL/GenBank/DDBJ whole genome shotgun (WGS) entry which is preliminary data.</text>
</comment>
<evidence type="ECO:0008006" key="6">
    <source>
        <dbReference type="Google" id="ProtNLM"/>
    </source>
</evidence>
<dbReference type="Proteomes" id="UP000003100">
    <property type="component" value="Unassembled WGS sequence"/>
</dbReference>
<reference evidence="4 5" key="2">
    <citation type="submission" date="2009-02" db="EMBL/GenBank/DDBJ databases">
        <title>Draft genome sequence of Blautia hydrogenotrophica DSM 10507 (Ruminococcus hydrogenotrophicus DSM 10507).</title>
        <authorList>
            <person name="Sudarsanam P."/>
            <person name="Ley R."/>
            <person name="Guruge J."/>
            <person name="Turnbaugh P.J."/>
            <person name="Mahowald M."/>
            <person name="Liep D."/>
            <person name="Gordon J."/>
        </authorList>
    </citation>
    <scope>NUCLEOTIDE SEQUENCE [LARGE SCALE GENOMIC DNA]</scope>
    <source>
        <strain evidence="5">DSM 10507 / JCM 14656 / S5a33</strain>
    </source>
</reference>
<feature type="domain" description="RACo linker region" evidence="2">
    <location>
        <begin position="5"/>
        <end position="81"/>
    </location>
</feature>
<dbReference type="RefSeq" id="WP_005946122.1">
    <property type="nucleotide sequence ID" value="NZ_CP136423.1"/>
</dbReference>
<protein>
    <recommendedName>
        <fullName evidence="6">Methylamine methyltransferase corrinoid protein reductive activase</fullName>
    </recommendedName>
</protein>
<feature type="domain" description="RACo C-terminal" evidence="1">
    <location>
        <begin position="247"/>
        <end position="495"/>
    </location>
</feature>
<dbReference type="GeneID" id="86821895"/>
<dbReference type="Pfam" id="PF17651">
    <property type="entry name" value="Raco_middle"/>
    <property type="match status" value="1"/>
</dbReference>
<evidence type="ECO:0000259" key="1">
    <source>
        <dbReference type="Pfam" id="PF14574"/>
    </source>
</evidence>
<dbReference type="InterPro" id="IPR052911">
    <property type="entry name" value="Corrinoid_activation_enz"/>
</dbReference>
<proteinExistence type="predicted"/>
<dbReference type="InterPro" id="IPR027980">
    <property type="entry name" value="RACo_C"/>
</dbReference>
<sequence>MRGITKKIHLTLPIPTEEDCVSDQERIQRALKKQGVDAVLPLPILRKLYPFCTEENWDFTISLAYDGGQWTAVNLEPQDTTACHYGYAADLGSTTLVIRLLNCNTGEILGEASVYNHQIQFGEDILTRIFHAKDQPEHLEQIRRATVDTFLEVFAQLENMTGISCSECISMVVAGNTTMVHFLLGIDAFCVFSSPYAVHTLNPGFLCARELGFPLLGYVYCYPGKANYLGGDIISGAIATRIYEKKELSLFFDIGTNGELIIGNREFLLCGAGAAGPALEGGSVKTGMRAVPGAVERVELKDGHFHLLTIGQKPPQGICGSGIVDMLAQLFLNGWISIQGKFLPEKSPLIHLEEEEYCVTYAPGLNFYQSDIDEFLKTKAAAVTMIYYMLELTGLPADEIGHFYMAGAFGAHISKESAVTIGMYPDVEREKLVPVGNSSLTGAQMLLLDRSILEYLDRIIETMEYVQFGAVDNFIHLMTAATAIPHTNLEQYPSVVDEMKRRGLLR</sequence>
<reference evidence="4 5" key="1">
    <citation type="submission" date="2009-01" db="EMBL/GenBank/DDBJ databases">
        <authorList>
            <person name="Fulton L."/>
            <person name="Clifton S."/>
            <person name="Fulton B."/>
            <person name="Xu J."/>
            <person name="Minx P."/>
            <person name="Pepin K.H."/>
            <person name="Johnson M."/>
            <person name="Bhonagiri V."/>
            <person name="Nash W.E."/>
            <person name="Mardis E.R."/>
            <person name="Wilson R.K."/>
        </authorList>
    </citation>
    <scope>NUCLEOTIDE SEQUENCE [LARGE SCALE GENOMIC DNA]</scope>
    <source>
        <strain evidence="5">DSM 10507 / JCM 14656 / S5a33</strain>
    </source>
</reference>
<dbReference type="Gene3D" id="3.10.20.880">
    <property type="match status" value="1"/>
</dbReference>
<dbReference type="eggNOG" id="COG3894">
    <property type="taxonomic scope" value="Bacteria"/>
</dbReference>
<evidence type="ECO:0000313" key="4">
    <source>
        <dbReference type="EMBL" id="EEG50361.1"/>
    </source>
</evidence>
<keyword evidence="5" id="KW-1185">Reference proteome</keyword>
<organism evidence="4 5">
    <name type="scientific">Blautia hydrogenotrophica (strain DSM 10507 / JCM 14656 / S5a33)</name>
    <name type="common">Ruminococcus hydrogenotrophicus</name>
    <dbReference type="NCBI Taxonomy" id="476272"/>
    <lineage>
        <taxon>Bacteria</taxon>
        <taxon>Bacillati</taxon>
        <taxon>Bacillota</taxon>
        <taxon>Clostridia</taxon>
        <taxon>Lachnospirales</taxon>
        <taxon>Lachnospiraceae</taxon>
        <taxon>Blautia</taxon>
    </lineage>
</organism>
<dbReference type="InterPro" id="IPR040506">
    <property type="entry name" value="RACo_linker"/>
</dbReference>
<dbReference type="Pfam" id="PF17650">
    <property type="entry name" value="RACo_linker"/>
    <property type="match status" value="1"/>
</dbReference>
<dbReference type="HOGENOM" id="CLU_019091_1_0_9"/>
<accession>C0CIP2</accession>
<dbReference type="Gene3D" id="3.30.420.480">
    <property type="entry name" value="Domain of unknown function (DUF4445)"/>
    <property type="match status" value="1"/>
</dbReference>
<dbReference type="PANTHER" id="PTHR42895">
    <property type="entry name" value="IRON-SULFUR CLUSTER-BINDING PROTEIN-RELATED"/>
    <property type="match status" value="1"/>
</dbReference>
<dbReference type="InterPro" id="IPR041414">
    <property type="entry name" value="Raco-like_middle"/>
</dbReference>
<name>C0CIP2_BLAHS</name>
<dbReference type="InterPro" id="IPR042259">
    <property type="entry name" value="Raco-like_middle_sf"/>
</dbReference>
<feature type="domain" description="RACo-like middle region" evidence="3">
    <location>
        <begin position="85"/>
        <end position="244"/>
    </location>
</feature>
<dbReference type="AlphaFoldDB" id="C0CIP2"/>
<dbReference type="PANTHER" id="PTHR42895:SF2">
    <property type="entry name" value="IRON-SULFUR CLUSTER PROTEIN"/>
    <property type="match status" value="1"/>
</dbReference>